<dbReference type="VEuPathDB" id="ToxoDB:BESB_006240"/>
<evidence type="ECO:0000256" key="1">
    <source>
        <dbReference type="SAM" id="MobiDB-lite"/>
    </source>
</evidence>
<name>A0A2A9MQ42_BESBE</name>
<gene>
    <name evidence="2" type="ORF">BESB_006240</name>
</gene>
<feature type="region of interest" description="Disordered" evidence="1">
    <location>
        <begin position="305"/>
        <end position="330"/>
    </location>
</feature>
<proteinExistence type="predicted"/>
<dbReference type="GeneID" id="40305687"/>
<accession>A0A2A9MQ42</accession>
<comment type="caution">
    <text evidence="2">The sequence shown here is derived from an EMBL/GenBank/DDBJ whole genome shotgun (WGS) entry which is preliminary data.</text>
</comment>
<organism evidence="2 3">
    <name type="scientific">Besnoitia besnoiti</name>
    <name type="common">Apicomplexan protozoan</name>
    <dbReference type="NCBI Taxonomy" id="94643"/>
    <lineage>
        <taxon>Eukaryota</taxon>
        <taxon>Sar</taxon>
        <taxon>Alveolata</taxon>
        <taxon>Apicomplexa</taxon>
        <taxon>Conoidasida</taxon>
        <taxon>Coccidia</taxon>
        <taxon>Eucoccidiorida</taxon>
        <taxon>Eimeriorina</taxon>
        <taxon>Sarcocystidae</taxon>
        <taxon>Besnoitia</taxon>
    </lineage>
</organism>
<sequence length="559" mass="61173">MTHRLYAAAGHLTGGPPTEASEAGDCDGDFSLKNPRFLAAVCEELKRRDKQGTGLVTADKFNAALADMNVKYGTPEADLIMRYCQVTDDGYVLFKELMLATYKYSKCFEDNVAESIASRATLDRGRLARPPPLPQTCKTAASARASSADALVGTGSSWEAEMKRDAQRRVYTPEITDAIRRLYAQWDRSCLRDWQFKQALQQMDVTVTPEFEKLLSTYGPSGSVTFSQVLQALMTSDSGYLASSSQRKSRSRRASDIPLPTEADRAAFYEPRRNPVTWAQPQALQGIPIDASDVQQHALKLPLTADPRDGQASSAGEASETCLSKGQDSEEEATTATATLHEKFGFLKKLVALYLADRISSTQFRRHLVDGDVPITSELDSLIRAHEADNGGHFTAFVVAVFRAAEESETYRGDMRKAAEEQGEVYRNPRDTPYLVTDQLLPAVGGPVASRRRNSTGCISTPVVTVEEVPEDPVRMKCVFQDADDERLYPTGTRGSAYGGKSDVYLDKFGGRMNVPLDFGAPQHESLALASKASADRSYYGHGDIISWGKTGDAHVPSA</sequence>
<dbReference type="AlphaFoldDB" id="A0A2A9MQ42"/>
<keyword evidence="3" id="KW-1185">Reference proteome</keyword>
<evidence type="ECO:0000313" key="2">
    <source>
        <dbReference type="EMBL" id="PFH38283.1"/>
    </source>
</evidence>
<dbReference type="Proteomes" id="UP000224006">
    <property type="component" value="Chromosome I"/>
</dbReference>
<dbReference type="Gene3D" id="1.10.238.10">
    <property type="entry name" value="EF-hand"/>
    <property type="match status" value="1"/>
</dbReference>
<feature type="region of interest" description="Disordered" evidence="1">
    <location>
        <begin position="241"/>
        <end position="262"/>
    </location>
</feature>
<feature type="compositionally biased region" description="Polar residues" evidence="1">
    <location>
        <begin position="311"/>
        <end position="326"/>
    </location>
</feature>
<dbReference type="EMBL" id="NWUJ01000001">
    <property type="protein sequence ID" value="PFH38283.1"/>
    <property type="molecule type" value="Genomic_DNA"/>
</dbReference>
<evidence type="ECO:0000313" key="3">
    <source>
        <dbReference type="Proteomes" id="UP000224006"/>
    </source>
</evidence>
<protein>
    <submittedName>
        <fullName evidence="2">Uncharacterized protein</fullName>
    </submittedName>
</protein>
<dbReference type="SUPFAM" id="SSF47473">
    <property type="entry name" value="EF-hand"/>
    <property type="match status" value="1"/>
</dbReference>
<reference evidence="2 3" key="1">
    <citation type="submission" date="2017-09" db="EMBL/GenBank/DDBJ databases">
        <title>Genome sequencing of Besnoitia besnoiti strain Bb-Ger1.</title>
        <authorList>
            <person name="Schares G."/>
            <person name="Venepally P."/>
            <person name="Lorenzi H.A."/>
        </authorList>
    </citation>
    <scope>NUCLEOTIDE SEQUENCE [LARGE SCALE GENOMIC DNA]</scope>
    <source>
        <strain evidence="2 3">Bb-Ger1</strain>
    </source>
</reference>
<dbReference type="OrthoDB" id="330069at2759"/>
<dbReference type="InterPro" id="IPR011992">
    <property type="entry name" value="EF-hand-dom_pair"/>
</dbReference>
<dbReference type="KEGG" id="bbes:BESB_006240"/>
<dbReference type="RefSeq" id="XP_029222292.1">
    <property type="nucleotide sequence ID" value="XM_029359379.1"/>
</dbReference>